<dbReference type="STRING" id="106549.A0A540M0A8"/>
<dbReference type="EMBL" id="VIEB01000399">
    <property type="protein sequence ID" value="TQD92174.1"/>
    <property type="molecule type" value="Genomic_DNA"/>
</dbReference>
<dbReference type="Proteomes" id="UP000315295">
    <property type="component" value="Unassembled WGS sequence"/>
</dbReference>
<sequence length="130" mass="14691">MKDAASSITLEDVIRKHTVPSTHQSSSKNAVERSITMGKVEGSIEAVRTALRKLEEGCSAEDSEAVCAPEVVHQIYKWKNKLRVYLAPFMHGMRYTSFGRHFTKVDKLKERKLAFMKLSNPRMFGVVAYA</sequence>
<name>A0A540M0A8_MALBA</name>
<accession>A0A540M0A8</accession>
<gene>
    <name evidence="1" type="ORF">C1H46_022260</name>
</gene>
<dbReference type="PANTHER" id="PTHR46235:SF3">
    <property type="entry name" value="PHD FINGER-CONTAINING PROTEIN DDB_G0268158"/>
    <property type="match status" value="1"/>
</dbReference>
<dbReference type="AlphaFoldDB" id="A0A540M0A8"/>
<evidence type="ECO:0000313" key="1">
    <source>
        <dbReference type="EMBL" id="TQD92174.1"/>
    </source>
</evidence>
<reference evidence="1 2" key="1">
    <citation type="journal article" date="2019" name="G3 (Bethesda)">
        <title>Sequencing of a Wild Apple (Malus baccata) Genome Unravels the Differences Between Cultivated and Wild Apple Species Regarding Disease Resistance and Cold Tolerance.</title>
        <authorList>
            <person name="Chen X."/>
        </authorList>
    </citation>
    <scope>NUCLEOTIDE SEQUENCE [LARGE SCALE GENOMIC DNA]</scope>
    <source>
        <strain evidence="2">cv. Shandingzi</strain>
        <tissue evidence="1">Leaves</tissue>
    </source>
</reference>
<dbReference type="PANTHER" id="PTHR46235">
    <property type="entry name" value="PHD FINGER-CONTAINING PROTEIN DDB_G0268158"/>
    <property type="match status" value="1"/>
</dbReference>
<comment type="caution">
    <text evidence="1">The sequence shown here is derived from an EMBL/GenBank/DDBJ whole genome shotgun (WGS) entry which is preliminary data.</text>
</comment>
<protein>
    <submittedName>
        <fullName evidence="1">Uncharacterized protein</fullName>
    </submittedName>
</protein>
<evidence type="ECO:0000313" key="2">
    <source>
        <dbReference type="Proteomes" id="UP000315295"/>
    </source>
</evidence>
<keyword evidence="2" id="KW-1185">Reference proteome</keyword>
<organism evidence="1 2">
    <name type="scientific">Malus baccata</name>
    <name type="common">Siberian crab apple</name>
    <name type="synonym">Pyrus baccata</name>
    <dbReference type="NCBI Taxonomy" id="106549"/>
    <lineage>
        <taxon>Eukaryota</taxon>
        <taxon>Viridiplantae</taxon>
        <taxon>Streptophyta</taxon>
        <taxon>Embryophyta</taxon>
        <taxon>Tracheophyta</taxon>
        <taxon>Spermatophyta</taxon>
        <taxon>Magnoliopsida</taxon>
        <taxon>eudicotyledons</taxon>
        <taxon>Gunneridae</taxon>
        <taxon>Pentapetalae</taxon>
        <taxon>rosids</taxon>
        <taxon>fabids</taxon>
        <taxon>Rosales</taxon>
        <taxon>Rosaceae</taxon>
        <taxon>Amygdaloideae</taxon>
        <taxon>Maleae</taxon>
        <taxon>Malus</taxon>
    </lineage>
</organism>
<proteinExistence type="predicted"/>